<accession>A0A6J4UT58</accession>
<dbReference type="InterPro" id="IPR002292">
    <property type="entry name" value="Orn/put_carbamltrans"/>
</dbReference>
<comment type="catalytic activity">
    <reaction evidence="4">
        <text>carbamoyl phosphate + L-ornithine = L-citrulline + phosphate + H(+)</text>
        <dbReference type="Rhea" id="RHEA:19513"/>
        <dbReference type="ChEBI" id="CHEBI:15378"/>
        <dbReference type="ChEBI" id="CHEBI:43474"/>
        <dbReference type="ChEBI" id="CHEBI:46911"/>
        <dbReference type="ChEBI" id="CHEBI:57743"/>
        <dbReference type="ChEBI" id="CHEBI:58228"/>
        <dbReference type="EC" id="2.1.3.3"/>
    </reaction>
</comment>
<dbReference type="GO" id="GO:0042450">
    <property type="term" value="P:L-arginine biosynthetic process via ornithine"/>
    <property type="evidence" value="ECO:0007669"/>
    <property type="project" value="UniProtKB-UniRule"/>
</dbReference>
<evidence type="ECO:0000256" key="4">
    <source>
        <dbReference type="ARBA" id="ARBA00048772"/>
    </source>
</evidence>
<protein>
    <recommendedName>
        <fullName evidence="2 5">Ornithine carbamoyltransferase</fullName>
        <ecNumber evidence="2 5">2.1.3.3</ecNumber>
    </recommendedName>
</protein>
<dbReference type="PRINTS" id="PR00102">
    <property type="entry name" value="OTCASE"/>
</dbReference>
<evidence type="ECO:0000313" key="9">
    <source>
        <dbReference type="EMBL" id="CAA9559176.1"/>
    </source>
</evidence>
<dbReference type="InterPro" id="IPR006130">
    <property type="entry name" value="Asp/Orn_carbamoylTrfase"/>
</dbReference>
<evidence type="ECO:0000256" key="1">
    <source>
        <dbReference type="ARBA" id="ARBA00007805"/>
    </source>
</evidence>
<name>A0A6J4UT58_9BACT</name>
<dbReference type="InterPro" id="IPR036901">
    <property type="entry name" value="Asp/Orn_carbamoylTrfase_sf"/>
</dbReference>
<dbReference type="PANTHER" id="PTHR45753:SF3">
    <property type="entry name" value="ORNITHINE TRANSCARBAMYLASE, MITOCHONDRIAL"/>
    <property type="match status" value="1"/>
</dbReference>
<dbReference type="NCBIfam" id="NF001986">
    <property type="entry name" value="PRK00779.1"/>
    <property type="match status" value="1"/>
</dbReference>
<dbReference type="FunFam" id="3.40.50.1370:FF:000008">
    <property type="entry name" value="Ornithine carbamoyltransferase"/>
    <property type="match status" value="1"/>
</dbReference>
<dbReference type="EC" id="2.1.3.3" evidence="2 5"/>
<feature type="domain" description="Aspartate/ornithine carbamoyltransferase Asp/Orn-binding" evidence="7">
    <location>
        <begin position="179"/>
        <end position="330"/>
    </location>
</feature>
<dbReference type="InterPro" id="IPR006131">
    <property type="entry name" value="Asp_carbamoyltransf_Asp/Orn-bd"/>
</dbReference>
<dbReference type="Gene3D" id="3.40.50.1370">
    <property type="entry name" value="Aspartate/ornithine carbamoyltransferase"/>
    <property type="match status" value="2"/>
</dbReference>
<comment type="similarity">
    <text evidence="1">Belongs to the aspartate/ornithine carbamoyltransferase superfamily. OTCase family.</text>
</comment>
<dbReference type="NCBIfam" id="TIGR00658">
    <property type="entry name" value="orni_carb_tr"/>
    <property type="match status" value="1"/>
</dbReference>
<organism evidence="9">
    <name type="scientific">uncultured Thermomicrobiales bacterium</name>
    <dbReference type="NCBI Taxonomy" id="1645740"/>
    <lineage>
        <taxon>Bacteria</taxon>
        <taxon>Pseudomonadati</taxon>
        <taxon>Thermomicrobiota</taxon>
        <taxon>Thermomicrobia</taxon>
        <taxon>Thermomicrobiales</taxon>
        <taxon>environmental samples</taxon>
    </lineage>
</organism>
<gene>
    <name evidence="9" type="ORF">AVDCRST_MAG43-1763</name>
</gene>
<dbReference type="InterPro" id="IPR006132">
    <property type="entry name" value="Asp/Orn_carbamoyltranf_P-bd"/>
</dbReference>
<dbReference type="Pfam" id="PF02729">
    <property type="entry name" value="OTCace_N"/>
    <property type="match status" value="1"/>
</dbReference>
<reference evidence="9" key="1">
    <citation type="submission" date="2020-02" db="EMBL/GenBank/DDBJ databases">
        <authorList>
            <person name="Meier V. D."/>
        </authorList>
    </citation>
    <scope>NUCLEOTIDE SEQUENCE</scope>
    <source>
        <strain evidence="9">AVDCRST_MAG43</strain>
    </source>
</reference>
<keyword evidence="3 6" id="KW-0808">Transferase</keyword>
<evidence type="ECO:0000256" key="5">
    <source>
        <dbReference type="NCBIfam" id="TIGR00658"/>
    </source>
</evidence>
<feature type="domain" description="Aspartate/ornithine carbamoyltransferase carbamoyl-P binding" evidence="8">
    <location>
        <begin position="32"/>
        <end position="172"/>
    </location>
</feature>
<dbReference type="EMBL" id="CADCWI010000090">
    <property type="protein sequence ID" value="CAA9559176.1"/>
    <property type="molecule type" value="Genomic_DNA"/>
</dbReference>
<evidence type="ECO:0000256" key="6">
    <source>
        <dbReference type="RuleBase" id="RU003634"/>
    </source>
</evidence>
<sequence>MTGQDHQLDEPEGQRATDPLVSVCLNPALRGRDLLTDTDLSPDEILDVLHSAAVLKGLRKDRVPHAWLAGKTLGLIFQHPSTRTRTALQAAMEQLGGQAIFLGLQDLQLRRGETISDTAEVFSRYVEGIAVRVENRADMFELAAGAKVPVLNGLTSLDHPIEALSDVFTLRERFGRLAGLRFAYVGDGNNVCHSLLLSCSAVGISVTVAGPEAYGPDPDVVAMARTLAAAAGATVTITDDPMAAVEGADAVYTDVHESMGETVNPGKLMALAPFRVTRKLMAQAKPEAVFMHCLPLHRGQEVESEVADGPQSIIFDQAENRLHVHKAVLLQVLHDERLGLAGRESPGDGVTSSGDS</sequence>
<dbReference type="SUPFAM" id="SSF53671">
    <property type="entry name" value="Aspartate/ornithine carbamoyltransferase"/>
    <property type="match status" value="1"/>
</dbReference>
<dbReference type="Pfam" id="PF00185">
    <property type="entry name" value="OTCace"/>
    <property type="match status" value="1"/>
</dbReference>
<dbReference type="PANTHER" id="PTHR45753">
    <property type="entry name" value="ORNITHINE CARBAMOYLTRANSFERASE, MITOCHONDRIAL"/>
    <property type="match status" value="1"/>
</dbReference>
<evidence type="ECO:0000256" key="3">
    <source>
        <dbReference type="ARBA" id="ARBA00022679"/>
    </source>
</evidence>
<dbReference type="PRINTS" id="PR00100">
    <property type="entry name" value="AOTCASE"/>
</dbReference>
<dbReference type="AlphaFoldDB" id="A0A6J4UT58"/>
<dbReference type="GO" id="GO:0004585">
    <property type="term" value="F:ornithine carbamoyltransferase activity"/>
    <property type="evidence" value="ECO:0007669"/>
    <property type="project" value="UniProtKB-UniRule"/>
</dbReference>
<evidence type="ECO:0000259" key="8">
    <source>
        <dbReference type="Pfam" id="PF02729"/>
    </source>
</evidence>
<evidence type="ECO:0000256" key="2">
    <source>
        <dbReference type="ARBA" id="ARBA00013007"/>
    </source>
</evidence>
<dbReference type="GO" id="GO:0019240">
    <property type="term" value="P:citrulline biosynthetic process"/>
    <property type="evidence" value="ECO:0007669"/>
    <property type="project" value="TreeGrafter"/>
</dbReference>
<dbReference type="GO" id="GO:0016597">
    <property type="term" value="F:amino acid binding"/>
    <property type="evidence" value="ECO:0007669"/>
    <property type="project" value="InterPro"/>
</dbReference>
<evidence type="ECO:0000259" key="7">
    <source>
        <dbReference type="Pfam" id="PF00185"/>
    </source>
</evidence>
<proteinExistence type="inferred from homology"/>